<dbReference type="OrthoDB" id="1858121at2759"/>
<protein>
    <submittedName>
        <fullName evidence="2">START-like domain-containing protein</fullName>
    </submittedName>
</protein>
<dbReference type="STRING" id="35608.A0A2U1MTF3"/>
<name>A0A2U1MTF3_ARTAN</name>
<evidence type="ECO:0000259" key="1">
    <source>
        <dbReference type="SMART" id="SM01037"/>
    </source>
</evidence>
<accession>A0A2U1MTF3</accession>
<dbReference type="InterPro" id="IPR023393">
    <property type="entry name" value="START-like_dom_sf"/>
</dbReference>
<dbReference type="InterPro" id="IPR000916">
    <property type="entry name" value="Bet_v_I/MLP"/>
</dbReference>
<dbReference type="Gene3D" id="3.30.530.20">
    <property type="match status" value="1"/>
</dbReference>
<keyword evidence="3" id="KW-1185">Reference proteome</keyword>
<dbReference type="AlphaFoldDB" id="A0A2U1MTF3"/>
<evidence type="ECO:0000313" key="2">
    <source>
        <dbReference type="EMBL" id="PWA64484.1"/>
    </source>
</evidence>
<dbReference type="Pfam" id="PF00407">
    <property type="entry name" value="Bet_v_1"/>
    <property type="match status" value="1"/>
</dbReference>
<dbReference type="SMART" id="SM01037">
    <property type="entry name" value="Bet_v_1"/>
    <property type="match status" value="1"/>
</dbReference>
<dbReference type="PANTHER" id="PTHR31907">
    <property type="entry name" value="MLP-LIKE PROTEIN 423"/>
    <property type="match status" value="1"/>
</dbReference>
<organism evidence="2 3">
    <name type="scientific">Artemisia annua</name>
    <name type="common">Sweet wormwood</name>
    <dbReference type="NCBI Taxonomy" id="35608"/>
    <lineage>
        <taxon>Eukaryota</taxon>
        <taxon>Viridiplantae</taxon>
        <taxon>Streptophyta</taxon>
        <taxon>Embryophyta</taxon>
        <taxon>Tracheophyta</taxon>
        <taxon>Spermatophyta</taxon>
        <taxon>Magnoliopsida</taxon>
        <taxon>eudicotyledons</taxon>
        <taxon>Gunneridae</taxon>
        <taxon>Pentapetalae</taxon>
        <taxon>asterids</taxon>
        <taxon>campanulids</taxon>
        <taxon>Asterales</taxon>
        <taxon>Asteraceae</taxon>
        <taxon>Asteroideae</taxon>
        <taxon>Anthemideae</taxon>
        <taxon>Artemisiinae</taxon>
        <taxon>Artemisia</taxon>
    </lineage>
</organism>
<reference evidence="2 3" key="1">
    <citation type="journal article" date="2018" name="Mol. Plant">
        <title>The genome of Artemisia annua provides insight into the evolution of Asteraceae family and artemisinin biosynthesis.</title>
        <authorList>
            <person name="Shen Q."/>
            <person name="Zhang L."/>
            <person name="Liao Z."/>
            <person name="Wang S."/>
            <person name="Yan T."/>
            <person name="Shi P."/>
            <person name="Liu M."/>
            <person name="Fu X."/>
            <person name="Pan Q."/>
            <person name="Wang Y."/>
            <person name="Lv Z."/>
            <person name="Lu X."/>
            <person name="Zhang F."/>
            <person name="Jiang W."/>
            <person name="Ma Y."/>
            <person name="Chen M."/>
            <person name="Hao X."/>
            <person name="Li L."/>
            <person name="Tang Y."/>
            <person name="Lv G."/>
            <person name="Zhou Y."/>
            <person name="Sun X."/>
            <person name="Brodelius P.E."/>
            <person name="Rose J.K.C."/>
            <person name="Tang K."/>
        </authorList>
    </citation>
    <scope>NUCLEOTIDE SEQUENCE [LARGE SCALE GENOMIC DNA]</scope>
    <source>
        <strain evidence="3">cv. Huhao1</strain>
        <tissue evidence="2">Leaf</tissue>
    </source>
</reference>
<evidence type="ECO:0000313" key="3">
    <source>
        <dbReference type="Proteomes" id="UP000245207"/>
    </source>
</evidence>
<dbReference type="SUPFAM" id="SSF55961">
    <property type="entry name" value="Bet v1-like"/>
    <property type="match status" value="1"/>
</dbReference>
<dbReference type="EMBL" id="PKPP01004410">
    <property type="protein sequence ID" value="PWA64484.1"/>
    <property type="molecule type" value="Genomic_DNA"/>
</dbReference>
<comment type="caution">
    <text evidence="2">The sequence shown here is derived from an EMBL/GenBank/DDBJ whole genome shotgun (WGS) entry which is preliminary data.</text>
</comment>
<proteinExistence type="predicted"/>
<dbReference type="InterPro" id="IPR051761">
    <property type="entry name" value="MLP-like_ligand-binding"/>
</dbReference>
<feature type="domain" description="Bet v I/Major latex protein" evidence="1">
    <location>
        <begin position="2"/>
        <end position="151"/>
    </location>
</feature>
<dbReference type="GO" id="GO:0006952">
    <property type="term" value="P:defense response"/>
    <property type="evidence" value="ECO:0007669"/>
    <property type="project" value="InterPro"/>
</dbReference>
<gene>
    <name evidence="2" type="ORF">CTI12_AA341870</name>
</gene>
<dbReference type="Proteomes" id="UP000245207">
    <property type="component" value="Unassembled WGS sequence"/>
</dbReference>
<sequence>MALSGKRVARIEIKSKGDVYHELWNSNPHHIANISPNLVQNCKTHDGQNGTVGCVLHWDYFLDGKEQVGKTLILEIDEEKKLTKWKIIEGDLLKLYKNFFIYLHVDTKGIKHVVTWTVEYEKLSADVPDPDSLMELYTNLTKDAETHHLKD</sequence>